<sequence length="42" mass="5060">MTFQMFLLMTQYNFMPTFQTQAFVMIMARHMHYMPSLYTGAT</sequence>
<dbReference type="AlphaFoldDB" id="L8E8M6"/>
<gene>
    <name evidence="1" type="primary">SNX13</name>
</gene>
<proteinExistence type="predicted"/>
<dbReference type="ChiTaRS" id="SNX13">
    <property type="organism name" value="human"/>
</dbReference>
<organism evidence="1">
    <name type="scientific">Homo sapiens</name>
    <name type="common">Human</name>
    <dbReference type="NCBI Taxonomy" id="9606"/>
    <lineage>
        <taxon>Eukaryota</taxon>
        <taxon>Metazoa</taxon>
        <taxon>Chordata</taxon>
        <taxon>Craniata</taxon>
        <taxon>Vertebrata</taxon>
        <taxon>Euteleostomi</taxon>
        <taxon>Mammalia</taxon>
        <taxon>Eutheria</taxon>
        <taxon>Euarchontoglires</taxon>
        <taxon>Primates</taxon>
        <taxon>Haplorrhini</taxon>
        <taxon>Catarrhini</taxon>
        <taxon>Hominidae</taxon>
        <taxon>Homo</taxon>
    </lineage>
</organism>
<evidence type="ECO:0000313" key="1">
    <source>
        <dbReference type="EMBL" id="CCQ43489.1"/>
    </source>
</evidence>
<protein>
    <submittedName>
        <fullName evidence="1">Alternative protein SNX13</fullName>
    </submittedName>
</protein>
<reference evidence="1" key="1">
    <citation type="journal article" date="2013" name="PLoS ONE">
        <title>Direct detection of alternative open reading frames translation products in human significantly expands the proteome.</title>
        <authorList>
            <person name="Vanderperre B."/>
            <person name="Lucier J.-F."/>
            <person name="Motard J."/>
            <person name="Tremblay G."/>
            <person name="Vanderperre S."/>
            <person name="Wisztorski M."/>
            <person name="Salzet M."/>
            <person name="Boisvert F.-M."/>
            <person name="Roucou X."/>
        </authorList>
    </citation>
    <scope>NUCLEOTIDE SEQUENCE</scope>
</reference>
<name>L8E8M6_HUMAN</name>
<accession>L8E8M6</accession>
<dbReference type="EMBL" id="HF583992">
    <property type="protein sequence ID" value="CCQ43489.1"/>
    <property type="molecule type" value="Genomic_DNA"/>
</dbReference>
<dbReference type="OrthoDB" id="5772781at2759"/>